<dbReference type="Pfam" id="PF23400">
    <property type="entry name" value="CARF_Card1"/>
    <property type="match status" value="1"/>
</dbReference>
<dbReference type="RefSeq" id="WP_135073826.1">
    <property type="nucleotide sequence ID" value="NZ_SPSB01000003.1"/>
</dbReference>
<dbReference type="OrthoDB" id="9785117at2"/>
<reference evidence="3 4" key="1">
    <citation type="submission" date="2019-03" db="EMBL/GenBank/DDBJ databases">
        <title>Algoriphagus sp. nov, a new strain isolated from root system soil of mangrove plant Kandelia.</title>
        <authorList>
            <person name="Yin Q."/>
            <person name="Wang K."/>
            <person name="Song Z."/>
        </authorList>
    </citation>
    <scope>NUCLEOTIDE SEQUENCE [LARGE SCALE GENOMIC DNA]</scope>
    <source>
        <strain evidence="3 4">XY-J91</strain>
    </source>
</reference>
<dbReference type="AlphaFoldDB" id="A0A4Y9QQI1"/>
<sequence>MPHLVCIISDQAVPNLLFIRQFSQPDSEFFFVTTQKMEDRDATDHLIQALHLPHDKCYKIIIDANNAKQIDQQLKAFPFPKESSFLVNITGGNKLMSQMVFTHFQGYDSSMFYSPIDSDQYQQVYPEVINIQKDQSIKLTLDEYLFAYGYEITGELPYFKGNPKPTTLFKKVVESGGASHVAEIVRASSQDYKEEDKNYLQGNWFEFYCYQFFKRIFRLGDAQIGCSVGLKKIGSQTVNQHDNEFDLMFIYQNDLYVFECKVYSSPNYKKEKFQAPMYKLASLTQKFGLKCKKYLAILAELPEQEDTRDQLGQLRANLGIDKLITLEDFKNHQGIEILKREESEKPDFQEKLNLLMEKFNG</sequence>
<dbReference type="GO" id="GO:0003676">
    <property type="term" value="F:nucleic acid binding"/>
    <property type="evidence" value="ECO:0007669"/>
    <property type="project" value="InterPro"/>
</dbReference>
<evidence type="ECO:0000259" key="1">
    <source>
        <dbReference type="Pfam" id="PF09002"/>
    </source>
</evidence>
<dbReference type="Gene3D" id="3.40.1350.10">
    <property type="match status" value="1"/>
</dbReference>
<comment type="caution">
    <text evidence="3">The sequence shown here is derived from an EMBL/GenBank/DDBJ whole genome shotgun (WGS) entry which is preliminary data.</text>
</comment>
<name>A0A4Y9QQI1_9BACT</name>
<gene>
    <name evidence="3" type="ORF">E4S40_10640</name>
</gene>
<dbReference type="EMBL" id="SPSB01000003">
    <property type="protein sequence ID" value="TFV94470.1"/>
    <property type="molecule type" value="Genomic_DNA"/>
</dbReference>
<dbReference type="Pfam" id="PF09002">
    <property type="entry name" value="Card1_endonuc"/>
    <property type="match status" value="1"/>
</dbReference>
<dbReference type="InterPro" id="IPR011335">
    <property type="entry name" value="Restrct_endonuc-II-like"/>
</dbReference>
<proteinExistence type="predicted"/>
<dbReference type="InterPro" id="IPR011856">
    <property type="entry name" value="tRNA_endonuc-like_dom_sf"/>
</dbReference>
<evidence type="ECO:0000259" key="2">
    <source>
        <dbReference type="Pfam" id="PF23400"/>
    </source>
</evidence>
<evidence type="ECO:0000313" key="4">
    <source>
        <dbReference type="Proteomes" id="UP000297647"/>
    </source>
</evidence>
<organism evidence="3 4">
    <name type="scientific">Algoriphagus kandeliae</name>
    <dbReference type="NCBI Taxonomy" id="2562278"/>
    <lineage>
        <taxon>Bacteria</taxon>
        <taxon>Pseudomonadati</taxon>
        <taxon>Bacteroidota</taxon>
        <taxon>Cytophagia</taxon>
        <taxon>Cytophagales</taxon>
        <taxon>Cyclobacteriaceae</taxon>
        <taxon>Algoriphagus</taxon>
    </lineage>
</organism>
<protein>
    <submittedName>
        <fullName evidence="3">DUF1887 family protein</fullName>
    </submittedName>
</protein>
<dbReference type="InterPro" id="IPR015093">
    <property type="entry name" value="Card1_endonucl_dom"/>
</dbReference>
<dbReference type="InterPro" id="IPR056339">
    <property type="entry name" value="CARF_Card1"/>
</dbReference>
<feature type="domain" description="Card1 CARF" evidence="2">
    <location>
        <begin position="4"/>
        <end position="144"/>
    </location>
</feature>
<dbReference type="Gene3D" id="3.40.50.10770">
    <property type="entry name" value="Hypothetical protein VC1899 like domain (Restriction endonuclease-like)"/>
    <property type="match status" value="1"/>
</dbReference>
<feature type="domain" description="Card1 endonuclease" evidence="1">
    <location>
        <begin position="194"/>
        <end position="295"/>
    </location>
</feature>
<dbReference type="Proteomes" id="UP000297647">
    <property type="component" value="Unassembled WGS sequence"/>
</dbReference>
<dbReference type="SUPFAM" id="SSF52980">
    <property type="entry name" value="Restriction endonuclease-like"/>
    <property type="match status" value="1"/>
</dbReference>
<keyword evidence="4" id="KW-1185">Reference proteome</keyword>
<evidence type="ECO:0000313" key="3">
    <source>
        <dbReference type="EMBL" id="TFV94470.1"/>
    </source>
</evidence>
<accession>A0A4Y9QQI1</accession>